<accession>A0A5S3N6L3</accession>
<evidence type="ECO:0000313" key="1">
    <source>
        <dbReference type="EMBL" id="TMM30592.1"/>
    </source>
</evidence>
<proteinExistence type="predicted"/>
<comment type="caution">
    <text evidence="1">The sequence shown here is derived from an EMBL/GenBank/DDBJ whole genome shotgun (WGS) entry which is preliminary data.</text>
</comment>
<dbReference type="EMBL" id="VANR01000003">
    <property type="protein sequence ID" value="TMM30592.1"/>
    <property type="molecule type" value="Genomic_DNA"/>
</dbReference>
<dbReference type="OrthoDB" id="1196663at2"/>
<protein>
    <recommendedName>
        <fullName evidence="3">Alpha-L-arabinofuranosidase</fullName>
    </recommendedName>
</protein>
<gene>
    <name evidence="1" type="ORF">FDT66_07455</name>
</gene>
<reference evidence="1 2" key="1">
    <citation type="submission" date="2019-05" db="EMBL/GenBank/DDBJ databases">
        <title>Polaribacter aestuariivivens sp. nov., isolated from a tidal flat.</title>
        <authorList>
            <person name="Yoon J.-H."/>
        </authorList>
    </citation>
    <scope>NUCLEOTIDE SEQUENCE [LARGE SCALE GENOMIC DNA]</scope>
    <source>
        <strain evidence="1 2">DBTF-3</strain>
    </source>
</reference>
<dbReference type="SUPFAM" id="SSF51445">
    <property type="entry name" value="(Trans)glycosidases"/>
    <property type="match status" value="1"/>
</dbReference>
<dbReference type="InterPro" id="IPR017853">
    <property type="entry name" value="GH"/>
</dbReference>
<evidence type="ECO:0000313" key="2">
    <source>
        <dbReference type="Proteomes" id="UP000307140"/>
    </source>
</evidence>
<name>A0A5S3N6L3_9FLAO</name>
<keyword evidence="2" id="KW-1185">Reference proteome</keyword>
<evidence type="ECO:0008006" key="3">
    <source>
        <dbReference type="Google" id="ProtNLM"/>
    </source>
</evidence>
<dbReference type="Proteomes" id="UP000307140">
    <property type="component" value="Unassembled WGS sequence"/>
</dbReference>
<sequence length="453" mass="50995">MNILFFSCSSSETQVPEEDDRGDVIISPEIILTVNTNDGIDINPEIFGVNNDWRQITNVGFSNFSNTLKSINSTLIRYPGGWESEYYNWDTNSTPNWNNKPNVPGASIQTLKNNSSNYSIVIPTADAMNEEIGSSKFNIAIENLKTTAEKAITKSNIKDGIVEIGNEWWLQYAGGVTRLEKLNKYTNIAMNLAEFIAENFPNRTFKLLVNGDYTQPNEFTLMKSKFTKAYNQIDGIALHTYVGYQSTTHSMANLEQRIKECANNFNPQKNFIYLSEWMPSRDYNERALYMQAANIIPDIIQIYARSGANAAAYWSPINSSIPGLGLTNWNYSLVYPVGQIFGELAESYKGKSLKTTSNKFHISASLNDNETVVLFITGGNQPFAKVGVVLEGFEIGSIESVKRFLPSNYSETNRAEPYVEEISEAVINKNNQVVVAINKECKYQIYKLVLKRK</sequence>
<dbReference type="AlphaFoldDB" id="A0A5S3N6L3"/>
<dbReference type="Gene3D" id="3.20.20.80">
    <property type="entry name" value="Glycosidases"/>
    <property type="match status" value="1"/>
</dbReference>
<organism evidence="1 2">
    <name type="scientific">Polaribacter aestuariivivens</name>
    <dbReference type="NCBI Taxonomy" id="2304626"/>
    <lineage>
        <taxon>Bacteria</taxon>
        <taxon>Pseudomonadati</taxon>
        <taxon>Bacteroidota</taxon>
        <taxon>Flavobacteriia</taxon>
        <taxon>Flavobacteriales</taxon>
        <taxon>Flavobacteriaceae</taxon>
    </lineage>
</organism>
<dbReference type="RefSeq" id="WP_138535542.1">
    <property type="nucleotide sequence ID" value="NZ_VANR01000003.1"/>
</dbReference>